<dbReference type="GO" id="GO:0030060">
    <property type="term" value="F:L-malate dehydrogenase (NAD+) activity"/>
    <property type="evidence" value="ECO:0007669"/>
    <property type="project" value="UniProtKB-EC"/>
</dbReference>
<dbReference type="InterPro" id="IPR001557">
    <property type="entry name" value="L-lactate/malate_DH"/>
</dbReference>
<evidence type="ECO:0000256" key="9">
    <source>
        <dbReference type="PIRSR" id="PIRSR000102-1"/>
    </source>
</evidence>
<evidence type="ECO:0000256" key="10">
    <source>
        <dbReference type="PIRSR" id="PIRSR000102-2"/>
    </source>
</evidence>
<dbReference type="InterPro" id="IPR001252">
    <property type="entry name" value="Malate_DH_AS"/>
</dbReference>
<dbReference type="GO" id="GO:0006108">
    <property type="term" value="P:malate metabolic process"/>
    <property type="evidence" value="ECO:0007669"/>
    <property type="project" value="InterPro"/>
</dbReference>
<dbReference type="EC" id="1.1.1.37" evidence="4 13"/>
<dbReference type="InterPro" id="IPR015955">
    <property type="entry name" value="Lactate_DH/Glyco_Ohase_4_C"/>
</dbReference>
<dbReference type="InterPro" id="IPR036291">
    <property type="entry name" value="NAD(P)-bd_dom_sf"/>
</dbReference>
<evidence type="ECO:0000256" key="12">
    <source>
        <dbReference type="RuleBase" id="RU003369"/>
    </source>
</evidence>
<feature type="binding site" evidence="10">
    <location>
        <position position="116"/>
    </location>
    <ligand>
        <name>substrate</name>
    </ligand>
</feature>
<keyword evidence="5 13" id="KW-0816">Tricarboxylic acid cycle</keyword>
<reference evidence="16" key="1">
    <citation type="submission" date="2012-06" db="EMBL/GenBank/DDBJ databases">
        <title>Short 5' UTR of Entamoeba genes.</title>
        <authorList>
            <person name="Hiranuka K."/>
            <person name="Kumagai M."/>
            <person name="Wakaguri H."/>
            <person name="Suzuki Y."/>
            <person name="Sugano S."/>
            <person name="Watanabe J."/>
            <person name="Makioka A."/>
        </authorList>
    </citation>
    <scope>NUCLEOTIDE SEQUENCE</scope>
    <source>
        <strain evidence="16">HM-1:IMSS</strain>
    </source>
</reference>
<name>A0A060N2G4_ENTHI</name>
<dbReference type="FunFam" id="3.90.110.10:FF:000014">
    <property type="entry name" value="Malate dehydrogenase"/>
    <property type="match status" value="1"/>
</dbReference>
<feature type="binding site" evidence="11">
    <location>
        <begin position="31"/>
        <end position="37"/>
    </location>
    <ligand>
        <name>NAD(+)</name>
        <dbReference type="ChEBI" id="CHEBI:57540"/>
    </ligand>
</feature>
<dbReference type="VEuPathDB" id="AmoebaDB:EHI5A_246450"/>
<dbReference type="PROSITE" id="PS00068">
    <property type="entry name" value="MDH"/>
    <property type="match status" value="1"/>
</dbReference>
<comment type="catalytic activity">
    <reaction evidence="8 13">
        <text>(S)-malate + NAD(+) = oxaloacetate + NADH + H(+)</text>
        <dbReference type="Rhea" id="RHEA:21432"/>
        <dbReference type="ChEBI" id="CHEBI:15378"/>
        <dbReference type="ChEBI" id="CHEBI:15589"/>
        <dbReference type="ChEBI" id="CHEBI:16452"/>
        <dbReference type="ChEBI" id="CHEBI:57540"/>
        <dbReference type="ChEBI" id="CHEBI:57945"/>
        <dbReference type="EC" id="1.1.1.37"/>
    </reaction>
</comment>
<dbReference type="VEuPathDB" id="AmoebaDB:KM1_312630"/>
<dbReference type="InterPro" id="IPR022383">
    <property type="entry name" value="Lactate/malate_DH_C"/>
</dbReference>
<evidence type="ECO:0000256" key="7">
    <source>
        <dbReference type="ARBA" id="ARBA00023027"/>
    </source>
</evidence>
<sequence>MNTGLDISKTWKRINVDPNVESKPLHVLVTGAAGQIGYNLLFLIAHGLMFGPNQTVYLHLYDIMVEAMEGVRMELADCCFPLVKGVVASNKTEVAFKDVECAILVAGMPRKVGMERKELIGINTRIMKEQALALKNFANPHVRVLVVANPANTNALVVANNAGIDVKQITCLTRLDQNRAIAQIASKLNCKVEDVSDAFVWGNHSEKQCPDISHAVVQTPNGPKRVADLVEESWLESFNKTVQERGAKVIEMRKASSAASAAKAIVDHFRDWCLGTNKEKIVCMGVYSEGQYGIPKGIFFSMPVVCYGGEYHIVDDLVLSESTRTMLKNSEEELLEEKKLEIAYEEIKQHSNVHE</sequence>
<dbReference type="CDD" id="cd00704">
    <property type="entry name" value="MDH"/>
    <property type="match status" value="1"/>
</dbReference>
<evidence type="ECO:0000256" key="4">
    <source>
        <dbReference type="ARBA" id="ARBA00012995"/>
    </source>
</evidence>
<dbReference type="FunFam" id="3.40.50.720:FF:000010">
    <property type="entry name" value="Malate dehydrogenase"/>
    <property type="match status" value="1"/>
</dbReference>
<dbReference type="EMBL" id="AK419412">
    <property type="protein sequence ID" value="BAN38093.1"/>
    <property type="molecule type" value="mRNA"/>
</dbReference>
<feature type="domain" description="Lactate/malate dehydrogenase N-terminal" evidence="14">
    <location>
        <begin position="26"/>
        <end position="169"/>
    </location>
</feature>
<dbReference type="VEuPathDB" id="AmoebaDB:KM1_329400"/>
<proteinExistence type="evidence at transcript level"/>
<dbReference type="InterPro" id="IPR001236">
    <property type="entry name" value="Lactate/malate_DH_N"/>
</dbReference>
<protein>
    <recommendedName>
        <fullName evidence="4 13">Malate dehydrogenase</fullName>
        <ecNumber evidence="4 13">1.1.1.37</ecNumber>
    </recommendedName>
</protein>
<dbReference type="PIRSF" id="PIRSF000102">
    <property type="entry name" value="Lac_mal_DH"/>
    <property type="match status" value="1"/>
</dbReference>
<evidence type="ECO:0000256" key="13">
    <source>
        <dbReference type="RuleBase" id="RU003405"/>
    </source>
</evidence>
<evidence type="ECO:0000259" key="14">
    <source>
        <dbReference type="Pfam" id="PF00056"/>
    </source>
</evidence>
<evidence type="ECO:0000313" key="16">
    <source>
        <dbReference type="EMBL" id="BAN38093.1"/>
    </source>
</evidence>
<dbReference type="VEuPathDB" id="AmoebaDB:EHI_030810"/>
<evidence type="ECO:0000256" key="1">
    <source>
        <dbReference type="ARBA" id="ARBA00003966"/>
    </source>
</evidence>
<dbReference type="Pfam" id="PF00056">
    <property type="entry name" value="Ldh_1_N"/>
    <property type="match status" value="1"/>
</dbReference>
<dbReference type="PANTHER" id="PTHR23382">
    <property type="entry name" value="MALATE DEHYDROGENASE"/>
    <property type="match status" value="1"/>
</dbReference>
<feature type="binding site" evidence="11">
    <location>
        <position position="62"/>
    </location>
    <ligand>
        <name>NAD(+)</name>
        <dbReference type="ChEBI" id="CHEBI:57540"/>
    </ligand>
</feature>
<dbReference type="AlphaFoldDB" id="A0A060N2G4"/>
<evidence type="ECO:0000256" key="5">
    <source>
        <dbReference type="ARBA" id="ARBA00022532"/>
    </source>
</evidence>
<feature type="binding site" evidence="10">
    <location>
        <position position="179"/>
    </location>
    <ligand>
        <name>substrate</name>
    </ligand>
</feature>
<dbReference type="SUPFAM" id="SSF51735">
    <property type="entry name" value="NAD(P)-binding Rossmann-fold domains"/>
    <property type="match status" value="1"/>
</dbReference>
<dbReference type="Pfam" id="PF02866">
    <property type="entry name" value="Ldh_1_C"/>
    <property type="match status" value="1"/>
</dbReference>
<accession>A0A060N2G4</accession>
<evidence type="ECO:0000259" key="15">
    <source>
        <dbReference type="Pfam" id="PF02866"/>
    </source>
</evidence>
<dbReference type="VEuPathDB" id="AmoebaDB:EHI7A_096280"/>
<dbReference type="NCBIfam" id="TIGR01759">
    <property type="entry name" value="MalateDH-SF1"/>
    <property type="match status" value="1"/>
</dbReference>
<evidence type="ECO:0000256" key="11">
    <source>
        <dbReference type="PIRSR" id="PIRSR000102-3"/>
    </source>
</evidence>
<feature type="binding site" evidence="10">
    <location>
        <position position="110"/>
    </location>
    <ligand>
        <name>substrate</name>
    </ligand>
</feature>
<feature type="binding site" evidence="11">
    <location>
        <begin position="147"/>
        <end position="149"/>
    </location>
    <ligand>
        <name>NAD(+)</name>
        <dbReference type="ChEBI" id="CHEBI:57540"/>
    </ligand>
</feature>
<evidence type="ECO:0000256" key="3">
    <source>
        <dbReference type="ARBA" id="ARBA00011738"/>
    </source>
</evidence>
<dbReference type="Gene3D" id="3.40.50.720">
    <property type="entry name" value="NAD(P)-binding Rossmann-like Domain"/>
    <property type="match status" value="1"/>
</dbReference>
<evidence type="ECO:0000256" key="6">
    <source>
        <dbReference type="ARBA" id="ARBA00023002"/>
    </source>
</evidence>
<feature type="binding site" evidence="11">
    <location>
        <position position="123"/>
    </location>
    <ligand>
        <name>NAD(+)</name>
        <dbReference type="ChEBI" id="CHEBI:57540"/>
    </ligand>
</feature>
<feature type="binding site" evidence="10">
    <location>
        <position position="149"/>
    </location>
    <ligand>
        <name>substrate</name>
    </ligand>
</feature>
<feature type="active site" description="Proton acceptor" evidence="9">
    <location>
        <position position="204"/>
    </location>
</feature>
<feature type="domain" description="Lactate/malate dehydrogenase C-terminal" evidence="15">
    <location>
        <begin position="173"/>
        <end position="340"/>
    </location>
</feature>
<dbReference type="NCBIfam" id="NF003916">
    <property type="entry name" value="PRK05442.1"/>
    <property type="match status" value="1"/>
</dbReference>
<comment type="function">
    <text evidence="1">Catalyzes the reversible oxidation of malate to oxaloacetate.</text>
</comment>
<evidence type="ECO:0000256" key="2">
    <source>
        <dbReference type="ARBA" id="ARBA00009613"/>
    </source>
</evidence>
<keyword evidence="6 12" id="KW-0560">Oxidoreductase</keyword>
<keyword evidence="7 11" id="KW-0520">NAD</keyword>
<dbReference type="SUPFAM" id="SSF56327">
    <property type="entry name" value="LDH C-terminal domain-like"/>
    <property type="match status" value="1"/>
</dbReference>
<evidence type="ECO:0000256" key="8">
    <source>
        <dbReference type="ARBA" id="ARBA00048313"/>
    </source>
</evidence>
<comment type="subunit">
    <text evidence="3">Homodimer.</text>
</comment>
<comment type="similarity">
    <text evidence="2">Belongs to the LDH/MDH superfamily. MDH type 2 family.</text>
</comment>
<dbReference type="Gene3D" id="3.90.110.10">
    <property type="entry name" value="Lactate dehydrogenase/glycoside hydrolase, family 4, C-terminal"/>
    <property type="match status" value="1"/>
</dbReference>
<dbReference type="GO" id="GO:0006099">
    <property type="term" value="P:tricarboxylic acid cycle"/>
    <property type="evidence" value="ECO:0007669"/>
    <property type="project" value="UniProtKB-KW"/>
</dbReference>
<organism evidence="16">
    <name type="scientific">Entamoeba histolytica</name>
    <dbReference type="NCBI Taxonomy" id="5759"/>
    <lineage>
        <taxon>Eukaryota</taxon>
        <taxon>Amoebozoa</taxon>
        <taxon>Evosea</taxon>
        <taxon>Archamoebae</taxon>
        <taxon>Mastigamoebida</taxon>
        <taxon>Entamoebidae</taxon>
        <taxon>Entamoeba</taxon>
    </lineage>
</organism>
<dbReference type="VEuPathDB" id="AmoebaDB:EHI8A_108480"/>
<dbReference type="InterPro" id="IPR010945">
    <property type="entry name" value="Malate_DH_type2"/>
</dbReference>